<dbReference type="EMBL" id="JAPDMQ010000405">
    <property type="protein sequence ID" value="KAK0525291.1"/>
    <property type="molecule type" value="Genomic_DNA"/>
</dbReference>
<protein>
    <submittedName>
        <fullName evidence="2">Uncharacterized protein</fullName>
    </submittedName>
</protein>
<evidence type="ECO:0000313" key="3">
    <source>
        <dbReference type="Proteomes" id="UP001176521"/>
    </source>
</evidence>
<feature type="compositionally biased region" description="Basic residues" evidence="1">
    <location>
        <begin position="288"/>
        <end position="298"/>
    </location>
</feature>
<keyword evidence="3" id="KW-1185">Reference proteome</keyword>
<reference evidence="2" key="1">
    <citation type="journal article" date="2023" name="PhytoFront">
        <title>Draft Genome Resources of Seven Strains of Tilletia horrida, Causal Agent of Kernel Smut of Rice.</title>
        <authorList>
            <person name="Khanal S."/>
            <person name="Antony Babu S."/>
            <person name="Zhou X.G."/>
        </authorList>
    </citation>
    <scope>NUCLEOTIDE SEQUENCE</scope>
    <source>
        <strain evidence="2">TX3</strain>
    </source>
</reference>
<evidence type="ECO:0000256" key="1">
    <source>
        <dbReference type="SAM" id="MobiDB-lite"/>
    </source>
</evidence>
<evidence type="ECO:0000313" key="2">
    <source>
        <dbReference type="EMBL" id="KAK0525291.1"/>
    </source>
</evidence>
<proteinExistence type="predicted"/>
<dbReference type="Proteomes" id="UP001176521">
    <property type="component" value="Unassembled WGS sequence"/>
</dbReference>
<organism evidence="2 3">
    <name type="scientific">Tilletia horrida</name>
    <dbReference type="NCBI Taxonomy" id="155126"/>
    <lineage>
        <taxon>Eukaryota</taxon>
        <taxon>Fungi</taxon>
        <taxon>Dikarya</taxon>
        <taxon>Basidiomycota</taxon>
        <taxon>Ustilaginomycotina</taxon>
        <taxon>Exobasidiomycetes</taxon>
        <taxon>Tilletiales</taxon>
        <taxon>Tilletiaceae</taxon>
        <taxon>Tilletia</taxon>
    </lineage>
</organism>
<feature type="compositionally biased region" description="Low complexity" evidence="1">
    <location>
        <begin position="244"/>
        <end position="255"/>
    </location>
</feature>
<sequence>MSLLGRTSFLETVLRAPLQDIAHLAGRHNFMTFTSMVCSTDGVVHDIVGSAYWPGLLPQAQSWASLVAAVAYDDQQDEITFGTSADECEVMPGDPEDGEYAQMFMMNTPWRLYGRGEVIKAEPSFFILKGLVYIGNTNRSFTVKVLIDRDSGRWAKFTVPRVGDVCGFRGAVNAVETQPFKHFVVKMESYSAPDPSTGGAKIGPSSPSKDSVRDAFAKAYARKTKNEGSCSKRAADSAAGEAGPSTPSTSTSATALFDPAVGHEEKTDEDVPVPPPAEPEVNDVQAGKGKKRARNDKK</sequence>
<name>A0AAN6G9W5_9BASI</name>
<gene>
    <name evidence="2" type="ORF">OC842_005549</name>
</gene>
<accession>A0AAN6G9W5</accession>
<feature type="region of interest" description="Disordered" evidence="1">
    <location>
        <begin position="191"/>
        <end position="213"/>
    </location>
</feature>
<comment type="caution">
    <text evidence="2">The sequence shown here is derived from an EMBL/GenBank/DDBJ whole genome shotgun (WGS) entry which is preliminary data.</text>
</comment>
<dbReference type="AlphaFoldDB" id="A0AAN6G9W5"/>
<feature type="region of interest" description="Disordered" evidence="1">
    <location>
        <begin position="227"/>
        <end position="298"/>
    </location>
</feature>